<dbReference type="Gene3D" id="2.40.160.40">
    <property type="entry name" value="monomeric porin ompg"/>
    <property type="match status" value="1"/>
</dbReference>
<feature type="signal peptide" evidence="2">
    <location>
        <begin position="1"/>
        <end position="22"/>
    </location>
</feature>
<evidence type="ECO:0000313" key="3">
    <source>
        <dbReference type="EMBL" id="CAH0528790.1"/>
    </source>
</evidence>
<protein>
    <submittedName>
        <fullName evidence="3">Oligogalacturonate-specific porin KdgM</fullName>
    </submittedName>
</protein>
<dbReference type="Proteomes" id="UP000838160">
    <property type="component" value="Unassembled WGS sequence"/>
</dbReference>
<organism evidence="3 4">
    <name type="scientific">Vibrio hippocampi</name>
    <dbReference type="NCBI Taxonomy" id="654686"/>
    <lineage>
        <taxon>Bacteria</taxon>
        <taxon>Pseudomonadati</taxon>
        <taxon>Pseudomonadota</taxon>
        <taxon>Gammaproteobacteria</taxon>
        <taxon>Vibrionales</taxon>
        <taxon>Vibrionaceae</taxon>
        <taxon>Vibrio</taxon>
    </lineage>
</organism>
<dbReference type="PANTHER" id="PTHR38105">
    <property type="entry name" value="OUTER MEMBRANE PROTEIN-RELATED-RELATED"/>
    <property type="match status" value="1"/>
</dbReference>
<feature type="chain" id="PRO_5045629544" evidence="2">
    <location>
        <begin position="23"/>
        <end position="226"/>
    </location>
</feature>
<dbReference type="SUPFAM" id="SSF56935">
    <property type="entry name" value="Porins"/>
    <property type="match status" value="1"/>
</dbReference>
<dbReference type="Pfam" id="PF06178">
    <property type="entry name" value="KdgM"/>
    <property type="match status" value="1"/>
</dbReference>
<reference evidence="3" key="1">
    <citation type="submission" date="2021-12" db="EMBL/GenBank/DDBJ databases">
        <authorList>
            <person name="Rodrigo-Torres L."/>
            <person name="Arahal R. D."/>
            <person name="Lucena T."/>
        </authorList>
    </citation>
    <scope>NUCLEOTIDE SEQUENCE</scope>
    <source>
        <strain evidence="3">CECT 8226</strain>
    </source>
</reference>
<keyword evidence="1 2" id="KW-0732">Signal</keyword>
<dbReference type="InterPro" id="IPR009331">
    <property type="entry name" value="Oligogalacturonate-sp_porin"/>
</dbReference>
<dbReference type="EMBL" id="CAKLCM010000003">
    <property type="protein sequence ID" value="CAH0528790.1"/>
    <property type="molecule type" value="Genomic_DNA"/>
</dbReference>
<sequence>MKKFNLITLVVASTLLSTSAFSATLMVRQERLSDPNIPQNTNATLIKIGGSSGNTFFGAQVSHKGKTLSTYQLGSGEVQLGYRYDVNDTIRLTPQLQVTSSTSGLMWKPQLGFRYQLGGGLSTELKYKHEFFVRNNDSDTAEKSQYQFNLNYKVKALTLGLQYDYFKSLDNVKQYNHHDFKQLLELKAYYRVAKGWTPFVTFSGVPVSNVSEDYQLRTRVGFLYSF</sequence>
<keyword evidence="4" id="KW-1185">Reference proteome</keyword>
<dbReference type="RefSeq" id="WP_237485693.1">
    <property type="nucleotide sequence ID" value="NZ_CAKLCM010000003.1"/>
</dbReference>
<accession>A0ABN8DIA8</accession>
<evidence type="ECO:0000256" key="2">
    <source>
        <dbReference type="SAM" id="SignalP"/>
    </source>
</evidence>
<gene>
    <name evidence="3" type="primary">kdgM_4</name>
    <name evidence="3" type="ORF">VHP8226_02817</name>
</gene>
<proteinExistence type="predicted"/>
<dbReference type="PANTHER" id="PTHR38105:SF5">
    <property type="entry name" value="OUTER MEMBRANE PROTEIN"/>
    <property type="match status" value="1"/>
</dbReference>
<name>A0ABN8DIA8_9VIBR</name>
<dbReference type="InterPro" id="IPR053713">
    <property type="entry name" value="Bact_OM_Channel_sf"/>
</dbReference>
<evidence type="ECO:0000256" key="1">
    <source>
        <dbReference type="ARBA" id="ARBA00022729"/>
    </source>
</evidence>
<comment type="caution">
    <text evidence="3">The sequence shown here is derived from an EMBL/GenBank/DDBJ whole genome shotgun (WGS) entry which is preliminary data.</text>
</comment>
<evidence type="ECO:0000313" key="4">
    <source>
        <dbReference type="Proteomes" id="UP000838160"/>
    </source>
</evidence>